<organism evidence="4">
    <name type="scientific">Capnocytophaga canimorsus</name>
    <dbReference type="NCBI Taxonomy" id="28188"/>
    <lineage>
        <taxon>Bacteria</taxon>
        <taxon>Pseudomonadati</taxon>
        <taxon>Bacteroidota</taxon>
        <taxon>Flavobacteriia</taxon>
        <taxon>Flavobacteriales</taxon>
        <taxon>Flavobacteriaceae</taxon>
        <taxon>Capnocytophaga</taxon>
    </lineage>
</organism>
<dbReference type="InterPro" id="IPR051203">
    <property type="entry name" value="Polysaccharide_Synthase-Rel"/>
</dbReference>
<protein>
    <submittedName>
        <fullName evidence="4">Putative UDP-GlcNAc-4,6-dehydratase</fullName>
    </submittedName>
</protein>
<dbReference type="EMBL" id="LT838810">
    <property type="protein sequence ID" value="SMD28962.1"/>
    <property type="molecule type" value="Genomic_DNA"/>
</dbReference>
<feature type="transmembrane region" description="Helical" evidence="2">
    <location>
        <begin position="96"/>
        <end position="120"/>
    </location>
</feature>
<name>A0A1X7BYU8_9FLAO</name>
<dbReference type="SUPFAM" id="SSF51735">
    <property type="entry name" value="NAD(P)-binding Rossmann-fold domains"/>
    <property type="match status" value="1"/>
</dbReference>
<keyword evidence="2" id="KW-1133">Transmembrane helix</keyword>
<evidence type="ECO:0000256" key="2">
    <source>
        <dbReference type="SAM" id="Phobius"/>
    </source>
</evidence>
<dbReference type="Gene3D" id="3.40.50.720">
    <property type="entry name" value="NAD(P)-binding Rossmann-like Domain"/>
    <property type="match status" value="2"/>
</dbReference>
<feature type="transmembrane region" description="Helical" evidence="2">
    <location>
        <begin position="132"/>
        <end position="156"/>
    </location>
</feature>
<proteinExistence type="inferred from homology"/>
<evidence type="ECO:0000313" key="4">
    <source>
        <dbReference type="EMBL" id="SMD28962.1"/>
    </source>
</evidence>
<sequence>MHIGKMTTERIHTGDSFVNFSNIRYLPRWIIFGIDVFLLAVSLLVCWAVLDALGISSINLASYYLEYLLIIGVNVVFMLVFRTFKGIIRHSTFIDLFKILLASVCTILVLWIINLINISFNGYKLFLNPLLFIYFGTSFIFLFFFRFLVKQLFYLAREFRRSSSKRRILILGVDEEAVSIAKAVIGNPSLPYFIAGFLTQRTDSKRAILLGKKIYTKDKLQNSNKEELGIDGVLINKNVLSKEEMSTWVNFFLEKDLRVFKAPAVQKLRPNQDINIRNLQIEDLLGRKPIVIENEQVRLRHNGKNILVTGGAGSIGSEIVNQVAHFSPALIVIFDQAETPLYDIELEMKEKFPHISFKFILGDISNRSRLESVFSEYNFSMVYHAAAYKHVPLTEENPHEAIFTNVQGTKNVALLSSKFKVNRFVMVSTDKAVNPTNVMGASKRVAELFVQALQNCSDNTTKFITTRFGNVLGSNGSVIPHFRKQIEKGGPVTITHPDIVRYFMTIPEACELVLQAGVMGKGGEIFVFDMGEPVKILNLANRMIKLSGLEPNVDIKIVYTGLRPGEKLYEELLSDDTKTLPTHHEKIMISKDMAMEFEEIDSLSEKLINAAKTTDKMEVVRCLKMIVKEFKSNNSVFEVLDKNKID</sequence>
<keyword evidence="2" id="KW-0472">Membrane</keyword>
<dbReference type="AlphaFoldDB" id="A0A1X7BYU8"/>
<keyword evidence="2" id="KW-0812">Transmembrane</keyword>
<accession>A0A1X7BYU8</accession>
<evidence type="ECO:0000259" key="3">
    <source>
        <dbReference type="Pfam" id="PF02719"/>
    </source>
</evidence>
<gene>
    <name evidence="4" type="ORF">CC6_1430026</name>
</gene>
<feature type="transmembrane region" description="Helical" evidence="2">
    <location>
        <begin position="62"/>
        <end position="84"/>
    </location>
</feature>
<evidence type="ECO:0000256" key="1">
    <source>
        <dbReference type="ARBA" id="ARBA00007430"/>
    </source>
</evidence>
<feature type="domain" description="Polysaccharide biosynthesis protein CapD-like" evidence="3">
    <location>
        <begin position="306"/>
        <end position="590"/>
    </location>
</feature>
<dbReference type="InterPro" id="IPR003869">
    <property type="entry name" value="Polysac_CapD-like"/>
</dbReference>
<dbReference type="PANTHER" id="PTHR43318:SF1">
    <property type="entry name" value="POLYSACCHARIDE BIOSYNTHESIS PROTEIN EPSC-RELATED"/>
    <property type="match status" value="1"/>
</dbReference>
<dbReference type="CDD" id="cd05237">
    <property type="entry name" value="UDP_invert_4-6DH_SDR_e"/>
    <property type="match status" value="1"/>
</dbReference>
<reference evidence="4" key="1">
    <citation type="submission" date="2017-04" db="EMBL/GenBank/DDBJ databases">
        <title>Identification of virulent Capnocytophaga canimorsus isolates by capsular typing.</title>
        <authorList>
            <person name="Hess E.H."/>
            <person name="Renzi F.R."/>
            <person name="Koudad D.K."/>
            <person name="Dol M.D."/>
            <person name="Cornelis G.R.C."/>
        </authorList>
    </citation>
    <scope>NUCLEOTIDE SEQUENCE</scope>
    <source>
        <strain evidence="4">CC6</strain>
    </source>
</reference>
<comment type="similarity">
    <text evidence="1">Belongs to the polysaccharide synthase family.</text>
</comment>
<dbReference type="InterPro" id="IPR036291">
    <property type="entry name" value="NAD(P)-bd_dom_sf"/>
</dbReference>
<dbReference type="Pfam" id="PF02719">
    <property type="entry name" value="Polysacc_synt_2"/>
    <property type="match status" value="1"/>
</dbReference>
<reference evidence="4" key="2">
    <citation type="submission" date="2017-04" db="EMBL/GenBank/DDBJ databases">
        <authorList>
            <person name="Afonso C.L."/>
            <person name="Miller P.J."/>
            <person name="Scott M.A."/>
            <person name="Spackman E."/>
            <person name="Goraichik I."/>
            <person name="Dimitrov K.M."/>
            <person name="Suarez D.L."/>
            <person name="Swayne D.E."/>
        </authorList>
    </citation>
    <scope>NUCLEOTIDE SEQUENCE</scope>
    <source>
        <strain evidence="4">CC6</strain>
    </source>
</reference>
<dbReference type="PANTHER" id="PTHR43318">
    <property type="entry name" value="UDP-N-ACETYLGLUCOSAMINE 4,6-DEHYDRATASE"/>
    <property type="match status" value="1"/>
</dbReference>
<feature type="transmembrane region" description="Helical" evidence="2">
    <location>
        <begin position="29"/>
        <end position="50"/>
    </location>
</feature>